<keyword evidence="2" id="KW-1003">Cell membrane</keyword>
<dbReference type="Proteomes" id="UP000003240">
    <property type="component" value="Unassembled WGS sequence"/>
</dbReference>
<feature type="transmembrane region" description="Helical" evidence="7">
    <location>
        <begin position="270"/>
        <end position="295"/>
    </location>
</feature>
<feature type="transmembrane region" description="Helical" evidence="7">
    <location>
        <begin position="357"/>
        <end position="380"/>
    </location>
</feature>
<feature type="transmembrane region" description="Helical" evidence="7">
    <location>
        <begin position="315"/>
        <end position="345"/>
    </location>
</feature>
<feature type="transmembrane region" description="Helical" evidence="7">
    <location>
        <begin position="112"/>
        <end position="133"/>
    </location>
</feature>
<keyword evidence="5 7" id="KW-1133">Transmembrane helix</keyword>
<keyword evidence="4 7" id="KW-0812">Transmembrane</keyword>
<dbReference type="GO" id="GO:0022857">
    <property type="term" value="F:transmembrane transporter activity"/>
    <property type="evidence" value="ECO:0007669"/>
    <property type="project" value="TreeGrafter"/>
</dbReference>
<feature type="transmembrane region" description="Helical" evidence="7">
    <location>
        <begin position="80"/>
        <end position="106"/>
    </location>
</feature>
<dbReference type="AlphaFoldDB" id="F7NMM7"/>
<evidence type="ECO:0000256" key="5">
    <source>
        <dbReference type="ARBA" id="ARBA00022989"/>
    </source>
</evidence>
<protein>
    <submittedName>
        <fullName evidence="9">ABC transporter membrane protein</fullName>
    </submittedName>
</protein>
<dbReference type="InterPro" id="IPR010656">
    <property type="entry name" value="DctM"/>
</dbReference>
<evidence type="ECO:0000256" key="4">
    <source>
        <dbReference type="ARBA" id="ARBA00022692"/>
    </source>
</evidence>
<keyword evidence="6 7" id="KW-0472">Membrane</keyword>
<feature type="transmembrane region" description="Helical" evidence="7">
    <location>
        <begin position="172"/>
        <end position="194"/>
    </location>
</feature>
<evidence type="ECO:0000256" key="7">
    <source>
        <dbReference type="SAM" id="Phobius"/>
    </source>
</evidence>
<feature type="transmembrane region" description="Helical" evidence="7">
    <location>
        <begin position="400"/>
        <end position="421"/>
    </location>
</feature>
<sequence>MTMTMLVFLVSLLAVMAMGIPIAFALLMSGVALLMHLNLFDTQILASNLVDGADNFPLMAIAFFILAGELMNAGGISKRIIAFAIALVGHVRGGLGYVAILASLIFSGLSGSAVADTAALGAILIPIMVEAGYDRAKSAALIASAGIIAPIMPLSVPMIIFGVTGNVSIPKLFMSGVVPSLLLCIFLAATWAWICRKEQFKVQPRKSLAELMQAARGAVWAFILPLIIIVGLRGGIFTPTEAASIAAFYALFVGVVIYRELNWGNITEVLVAAAKTTSVVMFLAAAAMVSSWLIAVANIPAQLGELLAPVLDNKLLLMIAINLIVLLVGTAMDATPTILILTPVMMPIILKAGIDPVYFGFMFVFNNMIGLLTPPVGTVLNVAAGVGKVTMDQIMRNVWPYMWIEILLLILLTFFPDIVIVPMRILTGS</sequence>
<name>F7NMM7_9FIRM</name>
<dbReference type="GO" id="GO:0005886">
    <property type="term" value="C:plasma membrane"/>
    <property type="evidence" value="ECO:0007669"/>
    <property type="project" value="UniProtKB-SubCell"/>
</dbReference>
<feature type="transmembrane region" description="Helical" evidence="7">
    <location>
        <begin position="215"/>
        <end position="236"/>
    </location>
</feature>
<dbReference type="Pfam" id="PF06808">
    <property type="entry name" value="DctM"/>
    <property type="match status" value="1"/>
</dbReference>
<feature type="transmembrane region" description="Helical" evidence="7">
    <location>
        <begin position="140"/>
        <end position="160"/>
    </location>
</feature>
<evidence type="ECO:0000256" key="3">
    <source>
        <dbReference type="ARBA" id="ARBA00022519"/>
    </source>
</evidence>
<dbReference type="RefSeq" id="WP_004097862.1">
    <property type="nucleotide sequence ID" value="NZ_AFGF01000181.1"/>
</dbReference>
<keyword evidence="10" id="KW-1185">Reference proteome</keyword>
<evidence type="ECO:0000259" key="8">
    <source>
        <dbReference type="Pfam" id="PF06808"/>
    </source>
</evidence>
<dbReference type="EMBL" id="AFGF01000181">
    <property type="protein sequence ID" value="EGO62691.1"/>
    <property type="molecule type" value="Genomic_DNA"/>
</dbReference>
<dbReference type="PANTHER" id="PTHR33362:SF4">
    <property type="entry name" value="2,3-DIKETO-L-GULONATE TRAP TRANSPORTER LARGE PERMEASE PROTEIN YIAN"/>
    <property type="match status" value="1"/>
</dbReference>
<accession>F7NMM7</accession>
<dbReference type="STRING" id="1009370.ALO_16791"/>
<feature type="domain" description="TRAP C4-dicarboxylate transport system permease DctM subunit" evidence="8">
    <location>
        <begin position="9"/>
        <end position="418"/>
    </location>
</feature>
<evidence type="ECO:0000313" key="9">
    <source>
        <dbReference type="EMBL" id="EGO62691.1"/>
    </source>
</evidence>
<dbReference type="PANTHER" id="PTHR33362">
    <property type="entry name" value="SIALIC ACID TRAP TRANSPORTER PERMEASE PROTEIN SIAT-RELATED"/>
    <property type="match status" value="1"/>
</dbReference>
<dbReference type="NCBIfam" id="TIGR00786">
    <property type="entry name" value="dctM"/>
    <property type="match status" value="1"/>
</dbReference>
<keyword evidence="3" id="KW-0997">Cell inner membrane</keyword>
<reference evidence="9 10" key="1">
    <citation type="journal article" date="2011" name="EMBO J.">
        <title>Structural diversity of bacterial flagellar motors.</title>
        <authorList>
            <person name="Chen S."/>
            <person name="Beeby M."/>
            <person name="Murphy G.E."/>
            <person name="Leadbetter J.R."/>
            <person name="Hendrixson D.R."/>
            <person name="Briegel A."/>
            <person name="Li Z."/>
            <person name="Shi J."/>
            <person name="Tocheva E.I."/>
            <person name="Muller A."/>
            <person name="Dobro M.J."/>
            <person name="Jensen G.J."/>
        </authorList>
    </citation>
    <scope>NUCLEOTIDE SEQUENCE [LARGE SCALE GENOMIC DNA]</scope>
    <source>
        <strain evidence="9 10">DSM 6540</strain>
    </source>
</reference>
<evidence type="ECO:0000256" key="2">
    <source>
        <dbReference type="ARBA" id="ARBA00022475"/>
    </source>
</evidence>
<comment type="subcellular location">
    <subcellularLocation>
        <location evidence="1">Cell inner membrane</location>
        <topology evidence="1">Multi-pass membrane protein</topology>
    </subcellularLocation>
</comment>
<gene>
    <name evidence="9" type="ORF">ALO_16791</name>
</gene>
<evidence type="ECO:0000256" key="6">
    <source>
        <dbReference type="ARBA" id="ARBA00023136"/>
    </source>
</evidence>
<dbReference type="eggNOG" id="COG1593">
    <property type="taxonomic scope" value="Bacteria"/>
</dbReference>
<organism evidence="9 10">
    <name type="scientific">Acetonema longum DSM 6540</name>
    <dbReference type="NCBI Taxonomy" id="1009370"/>
    <lineage>
        <taxon>Bacteria</taxon>
        <taxon>Bacillati</taxon>
        <taxon>Bacillota</taxon>
        <taxon>Negativicutes</taxon>
        <taxon>Acetonemataceae</taxon>
        <taxon>Acetonema</taxon>
    </lineage>
</organism>
<proteinExistence type="predicted"/>
<comment type="caution">
    <text evidence="9">The sequence shown here is derived from an EMBL/GenBank/DDBJ whole genome shotgun (WGS) entry which is preliminary data.</text>
</comment>
<dbReference type="InterPro" id="IPR004681">
    <property type="entry name" value="TRAP_DctM"/>
</dbReference>
<evidence type="ECO:0000313" key="10">
    <source>
        <dbReference type="Proteomes" id="UP000003240"/>
    </source>
</evidence>
<dbReference type="PIRSF" id="PIRSF006066">
    <property type="entry name" value="HI0050"/>
    <property type="match status" value="1"/>
</dbReference>
<feature type="transmembrane region" description="Helical" evidence="7">
    <location>
        <begin position="242"/>
        <end position="258"/>
    </location>
</feature>
<evidence type="ECO:0000256" key="1">
    <source>
        <dbReference type="ARBA" id="ARBA00004429"/>
    </source>
</evidence>